<feature type="transmembrane region" description="Helical" evidence="2">
    <location>
        <begin position="80"/>
        <end position="102"/>
    </location>
</feature>
<feature type="transmembrane region" description="Helical" evidence="2">
    <location>
        <begin position="539"/>
        <end position="558"/>
    </location>
</feature>
<feature type="transmembrane region" description="Helical" evidence="2">
    <location>
        <begin position="592"/>
        <end position="616"/>
    </location>
</feature>
<evidence type="ECO:0000313" key="4">
    <source>
        <dbReference type="EMBL" id="MDA5397491.1"/>
    </source>
</evidence>
<dbReference type="AlphaFoldDB" id="A0A9X3UFD0"/>
<evidence type="ECO:0000256" key="1">
    <source>
        <dbReference type="RuleBase" id="RU369079"/>
    </source>
</evidence>
<feature type="transmembrane region" description="Helical" evidence="2">
    <location>
        <begin position="380"/>
        <end position="395"/>
    </location>
</feature>
<feature type="transmembrane region" description="Helical" evidence="2">
    <location>
        <begin position="20"/>
        <end position="48"/>
    </location>
</feature>
<name>A0A9X3UFD0_9HYPH</name>
<sequence length="654" mass="68985">MTRAEQTVEQSKPLQYNPVVRYLTILAGLVATGLVTYKVFGIGIIVGVIPTEAFYFYAMFGIVVPLVFLLFPLGGAGSPLVFRLLDIVFFLAMLVFGSIFAFKAARIIDYGWEFAAPTWALWIALGMWLLTIEASRRAAGTAVAVVIAIGSFYPVFGGAEWLGPLQVRSVSLLDTAAFHIFGGESVVGVPLRALVNIVLGFLVFGAALQHTGAGKFFLDLSFALLGSTRGGPAKVSIIASGFMGSISGSVVTNVVTTGVLTIPAMRRIGIPASKAGAIEACASTGGVLMPPVMGATAFVMATYLETPYQTIALAAAIPSFLYFFGLFVQMDGFAARHGIVGMPREDLPKLRNVMREGWYYLLVIVLMIWLLFFLKRESLAPFYATAVLITINQILPKQRWSLKDFGEFLFSASRLIVEIGTILAGVGLLMGSLILTGKIGSLAYDLVGFAGGNMLLLLLMGALTSMILGMGMTITAAYLFLAIALAPALADSGLNVLAVHLFMLYWAMISYITPPVAFAAFAAAPIAGSSAMRTGFESMKFASVIYFIPFFFVLNPALIGQGDITSIAVTVLTATAGVVLIAAALQGYLIGFGSLVGSVFALPARAGLFLTGLILLAPGGDLLGVTATQLTVAAIALGIVSLAVVRLTQRAAAI</sequence>
<comment type="function">
    <text evidence="1">Part of the tripartite ATP-independent periplasmic (TRAP) transport system.</text>
</comment>
<feature type="transmembrane region" description="Helical" evidence="2">
    <location>
        <begin position="357"/>
        <end position="374"/>
    </location>
</feature>
<feature type="transmembrane region" description="Helical" evidence="2">
    <location>
        <begin position="622"/>
        <end position="645"/>
    </location>
</feature>
<dbReference type="Pfam" id="PF06808">
    <property type="entry name" value="DctM"/>
    <property type="match status" value="1"/>
</dbReference>
<evidence type="ECO:0000313" key="5">
    <source>
        <dbReference type="Proteomes" id="UP001151234"/>
    </source>
</evidence>
<proteinExistence type="predicted"/>
<feature type="transmembrane region" description="Helical" evidence="2">
    <location>
        <begin position="441"/>
        <end position="460"/>
    </location>
</feature>
<dbReference type="PANTHER" id="PTHR43849">
    <property type="entry name" value="BLL3936 PROTEIN"/>
    <property type="match status" value="1"/>
</dbReference>
<dbReference type="Proteomes" id="UP001151234">
    <property type="component" value="Unassembled WGS sequence"/>
</dbReference>
<dbReference type="RefSeq" id="WP_267988952.1">
    <property type="nucleotide sequence ID" value="NZ_JAPJZI010000001.1"/>
</dbReference>
<keyword evidence="2" id="KW-0472">Membrane</keyword>
<organism evidence="4 5">
    <name type="scientific">Hoeflea prorocentri</name>
    <dbReference type="NCBI Taxonomy" id="1922333"/>
    <lineage>
        <taxon>Bacteria</taxon>
        <taxon>Pseudomonadati</taxon>
        <taxon>Pseudomonadota</taxon>
        <taxon>Alphaproteobacteria</taxon>
        <taxon>Hyphomicrobiales</taxon>
        <taxon>Rhizobiaceae</taxon>
        <taxon>Hoeflea</taxon>
    </lineage>
</organism>
<feature type="transmembrane region" description="Helical" evidence="2">
    <location>
        <begin position="138"/>
        <end position="156"/>
    </location>
</feature>
<feature type="transmembrane region" description="Helical" evidence="2">
    <location>
        <begin position="54"/>
        <end position="73"/>
    </location>
</feature>
<feature type="transmembrane region" description="Helical" evidence="2">
    <location>
        <begin position="502"/>
        <end position="527"/>
    </location>
</feature>
<reference evidence="4" key="1">
    <citation type="submission" date="2022-11" db="EMBL/GenBank/DDBJ databases">
        <title>Draft genome sequence of Hoeflea poritis E7-10 and Hoeflea prorocentri PM5-8, separated from scleractinian coral Porites lutea and marine dinoflagellate.</title>
        <authorList>
            <person name="Zhang G."/>
            <person name="Wei Q."/>
            <person name="Cai L."/>
        </authorList>
    </citation>
    <scope>NUCLEOTIDE SEQUENCE</scope>
    <source>
        <strain evidence="4">PM5-8</strain>
    </source>
</reference>
<feature type="domain" description="TRAP C4-dicarboxylate transport system permease DctM subunit" evidence="3">
    <location>
        <begin position="127"/>
        <end position="561"/>
    </location>
</feature>
<keyword evidence="2" id="KW-1133">Transmembrane helix</keyword>
<feature type="transmembrane region" description="Helical" evidence="2">
    <location>
        <begin position="277"/>
        <end position="304"/>
    </location>
</feature>
<feature type="transmembrane region" description="Helical" evidence="2">
    <location>
        <begin position="114"/>
        <end position="131"/>
    </location>
</feature>
<feature type="transmembrane region" description="Helical" evidence="2">
    <location>
        <begin position="564"/>
        <end position="585"/>
    </location>
</feature>
<dbReference type="PANTHER" id="PTHR43849:SF2">
    <property type="entry name" value="BLL3936 PROTEIN"/>
    <property type="match status" value="1"/>
</dbReference>
<accession>A0A9X3UFD0</accession>
<evidence type="ECO:0000256" key="2">
    <source>
        <dbReference type="SAM" id="Phobius"/>
    </source>
</evidence>
<comment type="subcellular location">
    <subcellularLocation>
        <location evidence="1">Cell inner membrane</location>
        <topology evidence="1">Multi-pass membrane protein</topology>
    </subcellularLocation>
</comment>
<protein>
    <submittedName>
        <fullName evidence="4">TRAP transporter fused permease subunit</fullName>
    </submittedName>
</protein>
<keyword evidence="1" id="KW-0997">Cell inner membrane</keyword>
<dbReference type="EMBL" id="JAPJZI010000001">
    <property type="protein sequence ID" value="MDA5397491.1"/>
    <property type="molecule type" value="Genomic_DNA"/>
</dbReference>
<dbReference type="InterPro" id="IPR011853">
    <property type="entry name" value="TRAP_DctM-Dct_fused"/>
</dbReference>
<comment type="caution">
    <text evidence="4">The sequence shown here is derived from an EMBL/GenBank/DDBJ whole genome shotgun (WGS) entry which is preliminary data.</text>
</comment>
<dbReference type="InterPro" id="IPR010656">
    <property type="entry name" value="DctM"/>
</dbReference>
<keyword evidence="1" id="KW-1003">Cell membrane</keyword>
<keyword evidence="1" id="KW-0813">Transport</keyword>
<feature type="transmembrane region" description="Helical" evidence="2">
    <location>
        <begin position="193"/>
        <end position="217"/>
    </location>
</feature>
<dbReference type="NCBIfam" id="TIGR02123">
    <property type="entry name" value="TRAP_fused"/>
    <property type="match status" value="1"/>
</dbReference>
<feature type="transmembrane region" description="Helical" evidence="2">
    <location>
        <begin position="467"/>
        <end position="490"/>
    </location>
</feature>
<evidence type="ECO:0000259" key="3">
    <source>
        <dbReference type="Pfam" id="PF06808"/>
    </source>
</evidence>
<dbReference type="GO" id="GO:0022857">
    <property type="term" value="F:transmembrane transporter activity"/>
    <property type="evidence" value="ECO:0007669"/>
    <property type="project" value="UniProtKB-UniRule"/>
</dbReference>
<feature type="transmembrane region" description="Helical" evidence="2">
    <location>
        <begin position="415"/>
        <end position="435"/>
    </location>
</feature>
<feature type="transmembrane region" description="Helical" evidence="2">
    <location>
        <begin position="310"/>
        <end position="328"/>
    </location>
</feature>
<gene>
    <name evidence="4" type="ORF">OQ273_02795</name>
</gene>
<keyword evidence="2" id="KW-0812">Transmembrane</keyword>
<keyword evidence="5" id="KW-1185">Reference proteome</keyword>
<dbReference type="GO" id="GO:0005886">
    <property type="term" value="C:plasma membrane"/>
    <property type="evidence" value="ECO:0007669"/>
    <property type="project" value="UniProtKB-SubCell"/>
</dbReference>
<feature type="transmembrane region" description="Helical" evidence="2">
    <location>
        <begin position="237"/>
        <end position="265"/>
    </location>
</feature>